<comment type="caution">
    <text evidence="2">The sequence shown here is derived from an EMBL/GenBank/DDBJ whole genome shotgun (WGS) entry which is preliminary data.</text>
</comment>
<dbReference type="SUPFAM" id="SSF69318">
    <property type="entry name" value="Integrin alpha N-terminal domain"/>
    <property type="match status" value="1"/>
</dbReference>
<accession>A0ABR7HM09</accession>
<evidence type="ECO:0008006" key="4">
    <source>
        <dbReference type="Google" id="ProtNLM"/>
    </source>
</evidence>
<evidence type="ECO:0000313" key="3">
    <source>
        <dbReference type="Proteomes" id="UP000636755"/>
    </source>
</evidence>
<dbReference type="EMBL" id="JACOPS010000004">
    <property type="protein sequence ID" value="MBC5728573.1"/>
    <property type="molecule type" value="Genomic_DNA"/>
</dbReference>
<feature type="signal peptide" evidence="1">
    <location>
        <begin position="1"/>
        <end position="25"/>
    </location>
</feature>
<keyword evidence="1" id="KW-0732">Signal</keyword>
<gene>
    <name evidence="2" type="ORF">H8R91_08615</name>
</gene>
<dbReference type="PROSITE" id="PS51257">
    <property type="entry name" value="PROKAR_LIPOPROTEIN"/>
    <property type="match status" value="1"/>
</dbReference>
<protein>
    <recommendedName>
        <fullName evidence="4">VCBS repeat-containing protein</fullName>
    </recommendedName>
</protein>
<proteinExistence type="predicted"/>
<dbReference type="InterPro" id="IPR028994">
    <property type="entry name" value="Integrin_alpha_N"/>
</dbReference>
<dbReference type="RefSeq" id="WP_186935686.1">
    <property type="nucleotide sequence ID" value="NZ_JACOPS010000004.1"/>
</dbReference>
<evidence type="ECO:0000313" key="2">
    <source>
        <dbReference type="EMBL" id="MBC5728573.1"/>
    </source>
</evidence>
<feature type="chain" id="PRO_5047248780" description="VCBS repeat-containing protein" evidence="1">
    <location>
        <begin position="26"/>
        <end position="447"/>
    </location>
</feature>
<sequence length="447" mass="49717">MKVKAVISAALLCAFAISASGCDGADIGTDNLIRPPKTVGDEAEIEQLIADTAGSGYTLKYPKSGNYRSAIVMKDLDNDGTDEAIAFYRTPNETKAEVHMLVMYCANDEWKLSENCALDATDVDCVDFADVTGSGTLEILSGYTTYNSSINNLACHSYSNGKTNRLTVESSYSSFYCSDFDSDGVNEVMLLSLYTTENDATANMLVYSEERNCLYSKASVKMDPNITRFKNITVTAAENGQNVLIVDGCFANDDTVTQIIYFNTELSVLRNPLYKEKDKNITQRSADIICTDINNDSVTEIPVVDKLPSTRDEDKSAVADKISWNSFYQQSEILNHLSDQIPDYQNGYSFTVPESWADGTYTVRLDSEKRAMSFFEWDFDNLGQKVFEIRAFKLEQWDVGEDSDAYTLIYKNESTAYAFADVNEETSLSISEDDIKTAFSLMTVNNI</sequence>
<reference evidence="2 3" key="1">
    <citation type="submission" date="2020-08" db="EMBL/GenBank/DDBJ databases">
        <title>Genome public.</title>
        <authorList>
            <person name="Liu C."/>
            <person name="Sun Q."/>
        </authorList>
    </citation>
    <scope>NUCLEOTIDE SEQUENCE [LARGE SCALE GENOMIC DNA]</scope>
    <source>
        <strain evidence="2 3">NSJ-71</strain>
    </source>
</reference>
<evidence type="ECO:0000256" key="1">
    <source>
        <dbReference type="SAM" id="SignalP"/>
    </source>
</evidence>
<organism evidence="2 3">
    <name type="scientific">Ruminococcus intestinalis</name>
    <dbReference type="NCBI Taxonomy" id="2763066"/>
    <lineage>
        <taxon>Bacteria</taxon>
        <taxon>Bacillati</taxon>
        <taxon>Bacillota</taxon>
        <taxon>Clostridia</taxon>
        <taxon>Eubacteriales</taxon>
        <taxon>Oscillospiraceae</taxon>
        <taxon>Ruminococcus</taxon>
    </lineage>
</organism>
<name>A0ABR7HM09_9FIRM</name>
<dbReference type="Proteomes" id="UP000636755">
    <property type="component" value="Unassembled WGS sequence"/>
</dbReference>
<keyword evidence="3" id="KW-1185">Reference proteome</keyword>